<evidence type="ECO:0008006" key="4">
    <source>
        <dbReference type="Google" id="ProtNLM"/>
    </source>
</evidence>
<evidence type="ECO:0000256" key="1">
    <source>
        <dbReference type="SAM" id="SignalP"/>
    </source>
</evidence>
<protein>
    <recommendedName>
        <fullName evidence="4">Ig-like domain-containing protein</fullName>
    </recommendedName>
</protein>
<dbReference type="GeneID" id="85308281"/>
<feature type="signal peptide" evidence="1">
    <location>
        <begin position="1"/>
        <end position="22"/>
    </location>
</feature>
<gene>
    <name evidence="2" type="ORF">QBC33DRAFT_462861</name>
</gene>
<keyword evidence="3" id="KW-1185">Reference proteome</keyword>
<feature type="chain" id="PRO_5042561107" description="Ig-like domain-containing protein" evidence="1">
    <location>
        <begin position="23"/>
        <end position="321"/>
    </location>
</feature>
<keyword evidence="1" id="KW-0732">Signal</keyword>
<sequence length="321" mass="35290">MGNSLVLTFVTVLSFLLSRANAARACGNEPKPSTYQWRINAVRYDGADPSSGSGDATVAVSISPNSSTLFECVAEWPEEWAGWYEGGSNIIWSDCIWTGNGPRNDNTVSFATDWKNKTMYLTHSFDCSDREGTDALATGFTTLDMNCTEAVEGTSHCVSVSNDARLAIVTEQEPARLDVSSACADNSNRYQSWELEEWHRRYEMAPESTVPPPEEDTDLSFTLRNMANTDVFNCTISGKQLQNATLDGVCESTAGEANPTTAANFRFDPERDMLTITQQWNCSDLSSFETVGIGYVQATCDRKDNILTCTSDPIWIGTKTV</sequence>
<evidence type="ECO:0000313" key="2">
    <source>
        <dbReference type="EMBL" id="KAK1761696.1"/>
    </source>
</evidence>
<dbReference type="Proteomes" id="UP001244011">
    <property type="component" value="Unassembled WGS sequence"/>
</dbReference>
<dbReference type="AlphaFoldDB" id="A0AAJ0FAS4"/>
<name>A0AAJ0FAS4_9PEZI</name>
<organism evidence="2 3">
    <name type="scientific">Phialemonium atrogriseum</name>
    <dbReference type="NCBI Taxonomy" id="1093897"/>
    <lineage>
        <taxon>Eukaryota</taxon>
        <taxon>Fungi</taxon>
        <taxon>Dikarya</taxon>
        <taxon>Ascomycota</taxon>
        <taxon>Pezizomycotina</taxon>
        <taxon>Sordariomycetes</taxon>
        <taxon>Sordariomycetidae</taxon>
        <taxon>Cephalothecales</taxon>
        <taxon>Cephalothecaceae</taxon>
        <taxon>Phialemonium</taxon>
    </lineage>
</organism>
<comment type="caution">
    <text evidence="2">The sequence shown here is derived from an EMBL/GenBank/DDBJ whole genome shotgun (WGS) entry which is preliminary data.</text>
</comment>
<accession>A0AAJ0FAS4</accession>
<reference evidence="2" key="1">
    <citation type="submission" date="2023-06" db="EMBL/GenBank/DDBJ databases">
        <title>Genome-scale phylogeny and comparative genomics of the fungal order Sordariales.</title>
        <authorList>
            <consortium name="Lawrence Berkeley National Laboratory"/>
            <person name="Hensen N."/>
            <person name="Bonometti L."/>
            <person name="Westerberg I."/>
            <person name="Brannstrom I.O."/>
            <person name="Guillou S."/>
            <person name="Cros-Aarteil S."/>
            <person name="Calhoun S."/>
            <person name="Haridas S."/>
            <person name="Kuo A."/>
            <person name="Mondo S."/>
            <person name="Pangilinan J."/>
            <person name="Riley R."/>
            <person name="Labutti K."/>
            <person name="Andreopoulos B."/>
            <person name="Lipzen A."/>
            <person name="Chen C."/>
            <person name="Yanf M."/>
            <person name="Daum C."/>
            <person name="Ng V."/>
            <person name="Clum A."/>
            <person name="Steindorff A."/>
            <person name="Ohm R."/>
            <person name="Martin F."/>
            <person name="Silar P."/>
            <person name="Natvig D."/>
            <person name="Lalanne C."/>
            <person name="Gautier V."/>
            <person name="Ament-Velasquez S.L."/>
            <person name="Kruys A."/>
            <person name="Hutchinson M.I."/>
            <person name="Powell A.J."/>
            <person name="Barry K."/>
            <person name="Miller A.N."/>
            <person name="Grigoriev I.V."/>
            <person name="Debuchy R."/>
            <person name="Gladieux P."/>
            <person name="Thoren M.H."/>
            <person name="Johannesson H."/>
        </authorList>
    </citation>
    <scope>NUCLEOTIDE SEQUENCE</scope>
    <source>
        <strain evidence="2">8032-3</strain>
    </source>
</reference>
<dbReference type="EMBL" id="MU839055">
    <property type="protein sequence ID" value="KAK1761696.1"/>
    <property type="molecule type" value="Genomic_DNA"/>
</dbReference>
<proteinExistence type="predicted"/>
<dbReference type="RefSeq" id="XP_060277909.1">
    <property type="nucleotide sequence ID" value="XM_060425094.1"/>
</dbReference>
<evidence type="ECO:0000313" key="3">
    <source>
        <dbReference type="Proteomes" id="UP001244011"/>
    </source>
</evidence>